<gene>
    <name evidence="4" type="primary">Sin3b</name>
    <name evidence="4" type="ORF">T4B_981</name>
</gene>
<reference evidence="4 5" key="1">
    <citation type="submission" date="2015-01" db="EMBL/GenBank/DDBJ databases">
        <title>Evolution of Trichinella species and genotypes.</title>
        <authorList>
            <person name="Korhonen P.K."/>
            <person name="Edoardo P."/>
            <person name="Giuseppe L.R."/>
            <person name="Gasser R.B."/>
        </authorList>
    </citation>
    <scope>NUCLEOTIDE SEQUENCE [LARGE SCALE GENOMIC DNA]</scope>
    <source>
        <strain evidence="4">ISS588</strain>
    </source>
</reference>
<keyword evidence="2" id="KW-0732">Signal</keyword>
<feature type="chain" id="PRO_5006880143" evidence="2">
    <location>
        <begin position="18"/>
        <end position="705"/>
    </location>
</feature>
<evidence type="ECO:0000313" key="5">
    <source>
        <dbReference type="Proteomes" id="UP000054805"/>
    </source>
</evidence>
<feature type="non-terminal residue" evidence="4">
    <location>
        <position position="1"/>
    </location>
</feature>
<evidence type="ECO:0000259" key="3">
    <source>
        <dbReference type="SMART" id="SM00761"/>
    </source>
</evidence>
<dbReference type="InterPro" id="IPR031693">
    <property type="entry name" value="Sin3_C"/>
</dbReference>
<dbReference type="AlphaFoldDB" id="A0A0V1IWD7"/>
<dbReference type="EMBL" id="JYDS01000076">
    <property type="protein sequence ID" value="KRZ27051.1"/>
    <property type="molecule type" value="Genomic_DNA"/>
</dbReference>
<feature type="domain" description="Histone deacetylase interacting" evidence="3">
    <location>
        <begin position="38"/>
        <end position="136"/>
    </location>
</feature>
<protein>
    <submittedName>
        <fullName evidence="4">Paired amphipathic helix protein Sin3b</fullName>
    </submittedName>
</protein>
<evidence type="ECO:0000256" key="1">
    <source>
        <dbReference type="SAM" id="MobiDB-lite"/>
    </source>
</evidence>
<feature type="region of interest" description="Disordered" evidence="1">
    <location>
        <begin position="679"/>
        <end position="705"/>
    </location>
</feature>
<dbReference type="InterPro" id="IPR013194">
    <property type="entry name" value="HDAC_interact_dom"/>
</dbReference>
<sequence length="705" mass="81845">LLTRFIAFLNLFAYTKILPATMSSDLESNSDSDSVEEECIGSYVKVRSKSIPACAEQRSDLVNSVLNYTYVLSKKRLAEGCGNGSYEKDSIEEALFDLEDELYDVGMEFKLITFLIDLLESVRFRMDEMSKNDRLNFELDDKLHGQSSSIPIQALEIVYGKDAYEVLKALQMCPIFAVSAVLQKLREYKLTLTTHTFEEFVKTHPKVMQLTQKRNQRNLIAYRIAEAKKILNVKALMIDLKDIFEKRRRAKRNNWKPVKEGPHLEMHYSHDGKGAFYDAGRLIIAAFNNEKRITEFSKKITGLFVAQLLPQLFGICVDTLCVPHVAHESGEPTIQRRQYALSHVNYLRRGAIRVDKRSSFAVKRHIEFIKKLDGVDIGEIEFTDESVIDDVLSRMCCWPITYRSCRTLILTQPYYLFLRLHYFAVEHLVSLRRECETVAEHQFEMKYTYLKNASYYKATCPEGEPIIADELYSAIMLMLFQRVTDKMDQKVFELGLAEIFADNAWKIVMLVKVIGHAVRHLRIIVENDKLKELLAWQYVYLSKIRNAFNSAERKRIERSFERQIKHAEEVATIMHVEEELKKMEPLTELFLHAISDSEKYELRTLLYQSKSTHSSLIRFFGTVLGKDFTSDNANIIKRVSQLLKDKEISSDEIESSESEKYESDASELSFNSYIDERRRSKRLNVNNNNSAEKNDSLRNDKRISQ</sequence>
<dbReference type="InterPro" id="IPR039774">
    <property type="entry name" value="Sin3-like"/>
</dbReference>
<dbReference type="PANTHER" id="PTHR12346">
    <property type="entry name" value="SIN3B-RELATED"/>
    <property type="match status" value="1"/>
</dbReference>
<feature type="compositionally biased region" description="Basic and acidic residues" evidence="1">
    <location>
        <begin position="692"/>
        <end position="705"/>
    </location>
</feature>
<dbReference type="Proteomes" id="UP000054805">
    <property type="component" value="Unassembled WGS sequence"/>
</dbReference>
<name>A0A0V1IWD7_TRIPS</name>
<evidence type="ECO:0000313" key="4">
    <source>
        <dbReference type="EMBL" id="KRZ27051.1"/>
    </source>
</evidence>
<organism evidence="4 5">
    <name type="scientific">Trichinella pseudospiralis</name>
    <name type="common">Parasitic roundworm</name>
    <dbReference type="NCBI Taxonomy" id="6337"/>
    <lineage>
        <taxon>Eukaryota</taxon>
        <taxon>Metazoa</taxon>
        <taxon>Ecdysozoa</taxon>
        <taxon>Nematoda</taxon>
        <taxon>Enoplea</taxon>
        <taxon>Dorylaimia</taxon>
        <taxon>Trichinellida</taxon>
        <taxon>Trichinellidae</taxon>
        <taxon>Trichinella</taxon>
    </lineage>
</organism>
<evidence type="ECO:0000256" key="2">
    <source>
        <dbReference type="SAM" id="SignalP"/>
    </source>
</evidence>
<dbReference type="Pfam" id="PF16879">
    <property type="entry name" value="Sin3a_C"/>
    <property type="match status" value="1"/>
</dbReference>
<feature type="signal peptide" evidence="2">
    <location>
        <begin position="1"/>
        <end position="17"/>
    </location>
</feature>
<accession>A0A0V1IWD7</accession>
<comment type="caution">
    <text evidence="4">The sequence shown here is derived from an EMBL/GenBank/DDBJ whole genome shotgun (WGS) entry which is preliminary data.</text>
</comment>
<dbReference type="GO" id="GO:0003714">
    <property type="term" value="F:transcription corepressor activity"/>
    <property type="evidence" value="ECO:0007669"/>
    <property type="project" value="InterPro"/>
</dbReference>
<proteinExistence type="predicted"/>
<keyword evidence="5" id="KW-1185">Reference proteome</keyword>
<dbReference type="Pfam" id="PF08295">
    <property type="entry name" value="Sin3_corepress"/>
    <property type="match status" value="1"/>
</dbReference>
<dbReference type="SMART" id="SM00761">
    <property type="entry name" value="HDAC_interact"/>
    <property type="match status" value="1"/>
</dbReference>